<evidence type="ECO:0008006" key="4">
    <source>
        <dbReference type="Google" id="ProtNLM"/>
    </source>
</evidence>
<keyword evidence="1" id="KW-0472">Membrane</keyword>
<gene>
    <name evidence="2" type="ORF">AKJ08_3496</name>
</gene>
<reference evidence="2 3" key="1">
    <citation type="submission" date="2015-08" db="EMBL/GenBank/DDBJ databases">
        <authorList>
            <person name="Babu N.S."/>
            <person name="Beckwith C.J."/>
            <person name="Beseler K.G."/>
            <person name="Brison A."/>
            <person name="Carone J.V."/>
            <person name="Caskin T.P."/>
            <person name="Diamond M."/>
            <person name="Durham M.E."/>
            <person name="Foxe J.M."/>
            <person name="Go M."/>
            <person name="Henderson B.A."/>
            <person name="Jones I.B."/>
            <person name="McGettigan J.A."/>
            <person name="Micheletti S.J."/>
            <person name="Nasrallah M.E."/>
            <person name="Ortiz D."/>
            <person name="Piller C.R."/>
            <person name="Privatt S.R."/>
            <person name="Schneider S.L."/>
            <person name="Sharp S."/>
            <person name="Smith T.C."/>
            <person name="Stanton J.D."/>
            <person name="Ullery H.E."/>
            <person name="Wilson R.J."/>
            <person name="Serrano M.G."/>
            <person name="Buck G."/>
            <person name="Lee V."/>
            <person name="Wang Y."/>
            <person name="Carvalho R."/>
            <person name="Voegtly L."/>
            <person name="Shi R."/>
            <person name="Duckworth R."/>
            <person name="Johnson A."/>
            <person name="Loviza R."/>
            <person name="Walstead R."/>
            <person name="Shah Z."/>
            <person name="Kiflezghi M."/>
            <person name="Wade K."/>
            <person name="Ball S.L."/>
            <person name="Bradley K.W."/>
            <person name="Asai D.J."/>
            <person name="Bowman C.A."/>
            <person name="Russell D.A."/>
            <person name="Pope W.H."/>
            <person name="Jacobs-Sera D."/>
            <person name="Hendrix R.W."/>
            <person name="Hatfull G.F."/>
        </authorList>
    </citation>
    <scope>NUCLEOTIDE SEQUENCE [LARGE SCALE GENOMIC DNA]</scope>
    <source>
        <strain evidence="2 3">DSM 27710</strain>
    </source>
</reference>
<dbReference type="KEGG" id="vin:AKJ08_3496"/>
<dbReference type="Proteomes" id="UP000055590">
    <property type="component" value="Chromosome"/>
</dbReference>
<accession>A0A0K1PJ27</accession>
<organism evidence="2 3">
    <name type="scientific">Vulgatibacter incomptus</name>
    <dbReference type="NCBI Taxonomy" id="1391653"/>
    <lineage>
        <taxon>Bacteria</taxon>
        <taxon>Pseudomonadati</taxon>
        <taxon>Myxococcota</taxon>
        <taxon>Myxococcia</taxon>
        <taxon>Myxococcales</taxon>
        <taxon>Cystobacterineae</taxon>
        <taxon>Vulgatibacteraceae</taxon>
        <taxon>Vulgatibacter</taxon>
    </lineage>
</organism>
<name>A0A0K1PJ27_9BACT</name>
<evidence type="ECO:0000256" key="1">
    <source>
        <dbReference type="SAM" id="Phobius"/>
    </source>
</evidence>
<sequence>MGDRAFEKSRRLSPLLSALAAGELLIDKLPFAPPRTQPFSLAARAASGALVGSMSARQGTSKPALALIGAAAAVASAFASLYFRKLAIARSAALGIAAALAEDALVLGVGDRLARSAANSTT</sequence>
<evidence type="ECO:0000313" key="3">
    <source>
        <dbReference type="Proteomes" id="UP000055590"/>
    </source>
</evidence>
<dbReference type="EMBL" id="CP012332">
    <property type="protein sequence ID" value="AKU93109.1"/>
    <property type="molecule type" value="Genomic_DNA"/>
</dbReference>
<keyword evidence="1" id="KW-1133">Transmembrane helix</keyword>
<keyword evidence="3" id="KW-1185">Reference proteome</keyword>
<proteinExistence type="predicted"/>
<protein>
    <recommendedName>
        <fullName evidence="4">DUF4126 domain-containing protein</fullName>
    </recommendedName>
</protein>
<dbReference type="AlphaFoldDB" id="A0A0K1PJ27"/>
<evidence type="ECO:0000313" key="2">
    <source>
        <dbReference type="EMBL" id="AKU93109.1"/>
    </source>
</evidence>
<feature type="transmembrane region" description="Helical" evidence="1">
    <location>
        <begin position="64"/>
        <end position="83"/>
    </location>
</feature>
<keyword evidence="1" id="KW-0812">Transmembrane</keyword>